<comment type="similarity">
    <text evidence="2 8">Belongs to the Mediator complex subunit 31 family.</text>
</comment>
<keyword evidence="7 8" id="KW-0539">Nucleus</keyword>
<dbReference type="GO" id="GO:0003713">
    <property type="term" value="F:transcription coactivator activity"/>
    <property type="evidence" value="ECO:0007669"/>
    <property type="project" value="EnsemblFungi"/>
</dbReference>
<dbReference type="GO" id="GO:0060261">
    <property type="term" value="P:positive regulation of transcription initiation by RNA polymerase II"/>
    <property type="evidence" value="ECO:0007669"/>
    <property type="project" value="EnsemblFungi"/>
</dbReference>
<evidence type="ECO:0000256" key="1">
    <source>
        <dbReference type="ARBA" id="ARBA00004123"/>
    </source>
</evidence>
<dbReference type="EMBL" id="GL877437">
    <property type="protein sequence ID" value="ELA46636.1"/>
    <property type="molecule type" value="Genomic_DNA"/>
</dbReference>
<dbReference type="GO" id="GO:0051123">
    <property type="term" value="P:RNA polymerase II preinitiation complex assembly"/>
    <property type="evidence" value="ECO:0007669"/>
    <property type="project" value="EnsemblFungi"/>
</dbReference>
<protein>
    <recommendedName>
        <fullName evidence="3 8">Mediator of RNA polymerase II transcription subunit 31</fullName>
    </recommendedName>
</protein>
<evidence type="ECO:0000313" key="9">
    <source>
        <dbReference type="EMBL" id="ELA46636.1"/>
    </source>
</evidence>
<dbReference type="STRING" id="948595.L2GSJ0"/>
<keyword evidence="4 8" id="KW-0805">Transcription regulation</keyword>
<dbReference type="HOGENOM" id="CLU_071681_5_2_1"/>
<dbReference type="VEuPathDB" id="MicrosporidiaDB:VCUG_01862"/>
<dbReference type="Gene3D" id="1.10.10.1340">
    <property type="entry name" value="Mediator of RNA polymerase II, submodule Med31 (Soh1)"/>
    <property type="match status" value="1"/>
</dbReference>
<gene>
    <name evidence="9" type="ORF">VCUG_01862</name>
</gene>
<sequence length="98" mass="12431">MLTKFEKELEFVQLLCNPYYLQYLYQKGYFEDSEFRRFLRYLEYWKEKPYSNFLIYPQSLIILDALNNNEEFINKLDDEKILEFVEEQLRFYWLHKNQ</sequence>
<reference evidence="10" key="1">
    <citation type="submission" date="2011-03" db="EMBL/GenBank/DDBJ databases">
        <title>The genome sequence of Vavraia culicis strain floridensis.</title>
        <authorList>
            <consortium name="The Broad Institute Genome Sequencing Platform"/>
            <person name="Cuomo C."/>
            <person name="Becnel J."/>
            <person name="Sanscrainte N."/>
            <person name="Young S.K."/>
            <person name="Zeng Q."/>
            <person name="Gargeya S."/>
            <person name="Fitzgerald M."/>
            <person name="Haas B."/>
            <person name="Abouelleil A."/>
            <person name="Alvarado L."/>
            <person name="Arachchi H.M."/>
            <person name="Berlin A."/>
            <person name="Chapman S.B."/>
            <person name="Gearin G."/>
            <person name="Goldberg J."/>
            <person name="Griggs A."/>
            <person name="Gujja S."/>
            <person name="Hansen M."/>
            <person name="Heiman D."/>
            <person name="Howarth C."/>
            <person name="Larimer J."/>
            <person name="Lui A."/>
            <person name="MacDonald P.J.P."/>
            <person name="McCowen C."/>
            <person name="Montmayeur A."/>
            <person name="Murphy C."/>
            <person name="Neiman D."/>
            <person name="Pearson M."/>
            <person name="Priest M."/>
            <person name="Roberts A."/>
            <person name="Saif S."/>
            <person name="Shea T."/>
            <person name="Sisk P."/>
            <person name="Stolte C."/>
            <person name="Sykes S."/>
            <person name="Wortman J."/>
            <person name="Nusbaum C."/>
            <person name="Birren B."/>
        </authorList>
    </citation>
    <scope>NUCLEOTIDE SEQUENCE [LARGE SCALE GENOMIC DNA]</scope>
    <source>
        <strain evidence="10">floridensis</strain>
    </source>
</reference>
<evidence type="ECO:0000256" key="3">
    <source>
        <dbReference type="ARBA" id="ARBA00019660"/>
    </source>
</evidence>
<dbReference type="InterPro" id="IPR038089">
    <property type="entry name" value="Med31_sf"/>
</dbReference>
<proteinExistence type="inferred from homology"/>
<dbReference type="Pfam" id="PF05669">
    <property type="entry name" value="Med31"/>
    <property type="match status" value="1"/>
</dbReference>
<comment type="subcellular location">
    <subcellularLocation>
        <location evidence="1 8">Nucleus</location>
    </subcellularLocation>
</comment>
<dbReference type="Proteomes" id="UP000011081">
    <property type="component" value="Unassembled WGS sequence"/>
</dbReference>
<dbReference type="AlphaFoldDB" id="L2GSJ0"/>
<evidence type="ECO:0000256" key="7">
    <source>
        <dbReference type="ARBA" id="ARBA00023242"/>
    </source>
</evidence>
<dbReference type="InParanoid" id="L2GSJ0"/>
<evidence type="ECO:0000256" key="4">
    <source>
        <dbReference type="ARBA" id="ARBA00023015"/>
    </source>
</evidence>
<keyword evidence="10" id="KW-1185">Reference proteome</keyword>
<dbReference type="OrthoDB" id="10257739at2759"/>
<comment type="function">
    <text evidence="8">Component of the Mediator complex, a coactivator involved in the regulated transcription of nearly all RNA polymerase II-dependent genes. Mediator functions as a bridge to convey information from gene-specific regulatory proteins to the basal RNA polymerase II transcription machinery. Mediator is recruited to promoters by direct interactions with regulatory proteins and serves as a scaffold for the assembly of a functional preinitiation complex with RNA polymerase II and the general transcription factors.</text>
</comment>
<evidence type="ECO:0000256" key="2">
    <source>
        <dbReference type="ARBA" id="ARBA00006378"/>
    </source>
</evidence>
<organism evidence="9 10">
    <name type="scientific">Vavraia culicis (isolate floridensis)</name>
    <name type="common">Microsporidian parasite</name>
    <dbReference type="NCBI Taxonomy" id="948595"/>
    <lineage>
        <taxon>Eukaryota</taxon>
        <taxon>Fungi</taxon>
        <taxon>Fungi incertae sedis</taxon>
        <taxon>Microsporidia</taxon>
        <taxon>Pleistophoridae</taxon>
        <taxon>Vavraia</taxon>
    </lineage>
</organism>
<name>L2GSJ0_VAVCU</name>
<dbReference type="FunCoup" id="L2GSJ0">
    <property type="interactions" value="52"/>
</dbReference>
<keyword evidence="5 8" id="KW-0010">Activator</keyword>
<dbReference type="GO" id="GO:0006311">
    <property type="term" value="P:meiotic gene conversion"/>
    <property type="evidence" value="ECO:0007669"/>
    <property type="project" value="EnsemblFungi"/>
</dbReference>
<dbReference type="GO" id="GO:0070847">
    <property type="term" value="C:core mediator complex"/>
    <property type="evidence" value="ECO:0007669"/>
    <property type="project" value="EnsemblFungi"/>
</dbReference>
<dbReference type="GO" id="GO:0032968">
    <property type="term" value="P:positive regulation of transcription elongation by RNA polymerase II"/>
    <property type="evidence" value="ECO:0007669"/>
    <property type="project" value="EnsemblFungi"/>
</dbReference>
<accession>L2GSJ0</accession>
<comment type="subunit">
    <text evidence="8">Component of the Mediator complex.</text>
</comment>
<keyword evidence="6 8" id="KW-0804">Transcription</keyword>
<dbReference type="PANTHER" id="PTHR13186">
    <property type="entry name" value="MEDIATOR OF RNA POLYMERASE II TRANSCRIPTION SUBUNIT 31"/>
    <property type="match status" value="1"/>
</dbReference>
<evidence type="ECO:0000313" key="10">
    <source>
        <dbReference type="Proteomes" id="UP000011081"/>
    </source>
</evidence>
<dbReference type="GeneID" id="19879731"/>
<dbReference type="GO" id="GO:0006281">
    <property type="term" value="P:DNA repair"/>
    <property type="evidence" value="ECO:0007669"/>
    <property type="project" value="EnsemblFungi"/>
</dbReference>
<evidence type="ECO:0000256" key="8">
    <source>
        <dbReference type="RuleBase" id="RU364129"/>
    </source>
</evidence>
<dbReference type="GO" id="GO:0016592">
    <property type="term" value="C:mediator complex"/>
    <property type="evidence" value="ECO:0007669"/>
    <property type="project" value="EnsemblFungi"/>
</dbReference>
<evidence type="ECO:0000256" key="5">
    <source>
        <dbReference type="ARBA" id="ARBA00023159"/>
    </source>
</evidence>
<dbReference type="OMA" id="QGILNQP"/>
<evidence type="ECO:0000256" key="6">
    <source>
        <dbReference type="ARBA" id="ARBA00023163"/>
    </source>
</evidence>
<dbReference type="InterPro" id="IPR008831">
    <property type="entry name" value="Mediator_Med31"/>
</dbReference>
<dbReference type="RefSeq" id="XP_008074875.1">
    <property type="nucleotide sequence ID" value="XM_008076684.1"/>
</dbReference>